<dbReference type="Gene3D" id="1.10.1740.10">
    <property type="match status" value="1"/>
</dbReference>
<feature type="domain" description="RNA polymerase sigma factor 70 region 4 type 2" evidence="7">
    <location>
        <begin position="113"/>
        <end position="164"/>
    </location>
</feature>
<evidence type="ECO:0000256" key="2">
    <source>
        <dbReference type="ARBA" id="ARBA00023015"/>
    </source>
</evidence>
<dbReference type="InterPro" id="IPR039425">
    <property type="entry name" value="RNA_pol_sigma-70-like"/>
</dbReference>
<dbReference type="CDD" id="cd06171">
    <property type="entry name" value="Sigma70_r4"/>
    <property type="match status" value="1"/>
</dbReference>
<reference evidence="9" key="1">
    <citation type="journal article" date="2019" name="Int. J. Syst. Evol. Microbiol.">
        <title>The Global Catalogue of Microorganisms (GCM) 10K type strain sequencing project: providing services to taxonomists for standard genome sequencing and annotation.</title>
        <authorList>
            <consortium name="The Broad Institute Genomics Platform"/>
            <consortium name="The Broad Institute Genome Sequencing Center for Infectious Disease"/>
            <person name="Wu L."/>
            <person name="Ma J."/>
        </authorList>
    </citation>
    <scope>NUCLEOTIDE SEQUENCE [LARGE SCALE GENOMIC DNA]</scope>
    <source>
        <strain evidence="9">CGMCC 1.15905</strain>
    </source>
</reference>
<evidence type="ECO:0000313" key="9">
    <source>
        <dbReference type="Proteomes" id="UP000623419"/>
    </source>
</evidence>
<feature type="domain" description="RNA polymerase sigma-70 region 2" evidence="6">
    <location>
        <begin position="26"/>
        <end position="90"/>
    </location>
</feature>
<keyword evidence="3" id="KW-0731">Sigma factor</keyword>
<evidence type="ECO:0000259" key="7">
    <source>
        <dbReference type="Pfam" id="PF08281"/>
    </source>
</evidence>
<dbReference type="InterPro" id="IPR013324">
    <property type="entry name" value="RNA_pol_sigma_r3/r4-like"/>
</dbReference>
<dbReference type="PANTHER" id="PTHR43133:SF25">
    <property type="entry name" value="RNA POLYMERASE SIGMA FACTOR RFAY-RELATED"/>
    <property type="match status" value="1"/>
</dbReference>
<dbReference type="SUPFAM" id="SSF88946">
    <property type="entry name" value="Sigma2 domain of RNA polymerase sigma factors"/>
    <property type="match status" value="1"/>
</dbReference>
<dbReference type="InterPro" id="IPR007627">
    <property type="entry name" value="RNA_pol_sigma70_r2"/>
</dbReference>
<evidence type="ECO:0000259" key="6">
    <source>
        <dbReference type="Pfam" id="PF04542"/>
    </source>
</evidence>
<dbReference type="InterPro" id="IPR013325">
    <property type="entry name" value="RNA_pol_sigma_r2"/>
</dbReference>
<gene>
    <name evidence="8" type="ORF">GCM10011521_09840</name>
</gene>
<evidence type="ECO:0000313" key="8">
    <source>
        <dbReference type="EMBL" id="GGA73752.1"/>
    </source>
</evidence>
<dbReference type="RefSeq" id="WP_188661865.1">
    <property type="nucleotide sequence ID" value="NZ_BMKC01000001.1"/>
</dbReference>
<dbReference type="InterPro" id="IPR013249">
    <property type="entry name" value="RNA_pol_sigma70_r4_t2"/>
</dbReference>
<evidence type="ECO:0000256" key="4">
    <source>
        <dbReference type="ARBA" id="ARBA00023163"/>
    </source>
</evidence>
<keyword evidence="9" id="KW-1185">Reference proteome</keyword>
<accession>A0ABQ1HFH5</accession>
<dbReference type="PANTHER" id="PTHR43133">
    <property type="entry name" value="RNA POLYMERASE ECF-TYPE SIGMA FACTO"/>
    <property type="match status" value="1"/>
</dbReference>
<dbReference type="SUPFAM" id="SSF88659">
    <property type="entry name" value="Sigma3 and sigma4 domains of RNA polymerase sigma factors"/>
    <property type="match status" value="1"/>
</dbReference>
<proteinExistence type="inferred from homology"/>
<dbReference type="Pfam" id="PF04542">
    <property type="entry name" value="Sigma70_r2"/>
    <property type="match status" value="1"/>
</dbReference>
<comment type="caution">
    <text evidence="8">The sequence shown here is derived from an EMBL/GenBank/DDBJ whole genome shotgun (WGS) entry which is preliminary data.</text>
</comment>
<keyword evidence="2" id="KW-0805">Transcription regulation</keyword>
<evidence type="ECO:0000256" key="5">
    <source>
        <dbReference type="SAM" id="MobiDB-lite"/>
    </source>
</evidence>
<evidence type="ECO:0000256" key="3">
    <source>
        <dbReference type="ARBA" id="ARBA00023082"/>
    </source>
</evidence>
<dbReference type="EMBL" id="BMKC01000001">
    <property type="protein sequence ID" value="GGA73752.1"/>
    <property type="molecule type" value="Genomic_DNA"/>
</dbReference>
<organism evidence="8 9">
    <name type="scientific">Arenimonas soli</name>
    <dbReference type="NCBI Taxonomy" id="2269504"/>
    <lineage>
        <taxon>Bacteria</taxon>
        <taxon>Pseudomonadati</taxon>
        <taxon>Pseudomonadota</taxon>
        <taxon>Gammaproteobacteria</taxon>
        <taxon>Lysobacterales</taxon>
        <taxon>Lysobacteraceae</taxon>
        <taxon>Arenimonas</taxon>
    </lineage>
</organism>
<name>A0ABQ1HFH5_9GAMM</name>
<dbReference type="InterPro" id="IPR014284">
    <property type="entry name" value="RNA_pol_sigma-70_dom"/>
</dbReference>
<dbReference type="NCBIfam" id="TIGR02937">
    <property type="entry name" value="sigma70-ECF"/>
    <property type="match status" value="1"/>
</dbReference>
<feature type="region of interest" description="Disordered" evidence="5">
    <location>
        <begin position="87"/>
        <end position="107"/>
    </location>
</feature>
<dbReference type="Gene3D" id="1.10.10.10">
    <property type="entry name" value="Winged helix-like DNA-binding domain superfamily/Winged helix DNA-binding domain"/>
    <property type="match status" value="1"/>
</dbReference>
<sequence length="175" mass="19316">MDDDAGLDARLVEAAALGDMPAFECLVRRHQGVVRALMRRLTDHATADDLCQATFLLAWQKLAGFRGGSFRAWLCTIAYRLNAKQQRRRKQGQDDETDLPDPDQAQALGPRIDLDHAISALPPAQRHAIVLSSLGGLSHGEIADLTGWPLGTVKSHVQRAKRRLRDALEGYADEQ</sequence>
<protein>
    <submittedName>
        <fullName evidence="8">RNA polymerase sigma factor</fullName>
    </submittedName>
</protein>
<dbReference type="Proteomes" id="UP000623419">
    <property type="component" value="Unassembled WGS sequence"/>
</dbReference>
<comment type="similarity">
    <text evidence="1">Belongs to the sigma-70 factor family. ECF subfamily.</text>
</comment>
<evidence type="ECO:0000256" key="1">
    <source>
        <dbReference type="ARBA" id="ARBA00010641"/>
    </source>
</evidence>
<dbReference type="Pfam" id="PF08281">
    <property type="entry name" value="Sigma70_r4_2"/>
    <property type="match status" value="1"/>
</dbReference>
<keyword evidence="4" id="KW-0804">Transcription</keyword>
<dbReference type="InterPro" id="IPR036388">
    <property type="entry name" value="WH-like_DNA-bd_sf"/>
</dbReference>